<evidence type="ECO:0000259" key="1">
    <source>
        <dbReference type="Pfam" id="PF00561"/>
    </source>
</evidence>
<dbReference type="SUPFAM" id="SSF53474">
    <property type="entry name" value="alpha/beta-Hydrolases"/>
    <property type="match status" value="1"/>
</dbReference>
<proteinExistence type="predicted"/>
<accession>A0A2P8CFP0</accession>
<dbReference type="AlphaFoldDB" id="A0A2P8CFP0"/>
<evidence type="ECO:0000313" key="4">
    <source>
        <dbReference type="Proteomes" id="UP000240621"/>
    </source>
</evidence>
<name>A0A2P8CFP0_9BACT</name>
<evidence type="ECO:0000313" key="5">
    <source>
        <dbReference type="Proteomes" id="UP000396862"/>
    </source>
</evidence>
<dbReference type="GO" id="GO:0016020">
    <property type="term" value="C:membrane"/>
    <property type="evidence" value="ECO:0007669"/>
    <property type="project" value="TreeGrafter"/>
</dbReference>
<dbReference type="Gene3D" id="3.40.50.1820">
    <property type="entry name" value="alpha/beta hydrolase"/>
    <property type="match status" value="1"/>
</dbReference>
<dbReference type="OrthoDB" id="2247630at2"/>
<dbReference type="InterPro" id="IPR029058">
    <property type="entry name" value="AB_hydrolase_fold"/>
</dbReference>
<feature type="domain" description="AB hydrolase-1" evidence="1">
    <location>
        <begin position="17"/>
        <end position="244"/>
    </location>
</feature>
<organism evidence="3 4">
    <name type="scientific">Prolixibacter denitrificans</name>
    <dbReference type="NCBI Taxonomy" id="1541063"/>
    <lineage>
        <taxon>Bacteria</taxon>
        <taxon>Pseudomonadati</taxon>
        <taxon>Bacteroidota</taxon>
        <taxon>Bacteroidia</taxon>
        <taxon>Marinilabiliales</taxon>
        <taxon>Prolixibacteraceae</taxon>
        <taxon>Prolixibacter</taxon>
    </lineage>
</organism>
<gene>
    <name evidence="3" type="ORF">CLV93_103213</name>
    <name evidence="2" type="ORF">JCM18694_35850</name>
</gene>
<sequence>MEILSFQEYTQPQHKEWIVFIHGAGGSSKTFGRQIAAFRSHFNLLLPDLRDHGNSKELTKPEDDEFSFRMVAHDVLTLMREKGIERAHFIGISMGSIVIRIIEDIAPKVVSSVIIGGGVMKLNRRTHLLFKTGVFLSSFIPYHKLYQLVAWILMPYRNHKVARRLFVREAAQIKSEAFKVWLGLLADLKKNLDSYFNKPFKSPMLMIMGSQDFNFLDESIDYWKKFPFTNLDILPKCGHVCNIEQADEFNQRSLNFLLKLSK</sequence>
<dbReference type="EMBL" id="PYGC01000003">
    <property type="protein sequence ID" value="PSK83797.1"/>
    <property type="molecule type" value="Genomic_DNA"/>
</dbReference>
<dbReference type="Proteomes" id="UP000240621">
    <property type="component" value="Unassembled WGS sequence"/>
</dbReference>
<dbReference type="InterPro" id="IPR000073">
    <property type="entry name" value="AB_hydrolase_1"/>
</dbReference>
<dbReference type="InterPro" id="IPR050266">
    <property type="entry name" value="AB_hydrolase_sf"/>
</dbReference>
<reference evidence="2 5" key="2">
    <citation type="submission" date="2019-10" db="EMBL/GenBank/DDBJ databases">
        <title>Prolixibacter strains distinguished by the presence of nitrate reductase genes were adept at nitrate-dependent anaerobic corrosion of metallic iron and carbon steel.</title>
        <authorList>
            <person name="Iino T."/>
            <person name="Shono N."/>
            <person name="Ito K."/>
            <person name="Nakamura R."/>
            <person name="Sueoka K."/>
            <person name="Harayama S."/>
            <person name="Ohkuma M."/>
        </authorList>
    </citation>
    <scope>NUCLEOTIDE SEQUENCE [LARGE SCALE GENOMIC DNA]</scope>
    <source>
        <strain evidence="2 5">MIC1-1</strain>
    </source>
</reference>
<keyword evidence="5" id="KW-1185">Reference proteome</keyword>
<dbReference type="EMBL" id="BLAU01000001">
    <property type="protein sequence ID" value="GET23339.1"/>
    <property type="molecule type" value="Genomic_DNA"/>
</dbReference>
<evidence type="ECO:0000313" key="2">
    <source>
        <dbReference type="EMBL" id="GET23339.1"/>
    </source>
</evidence>
<dbReference type="RefSeq" id="WP_106541630.1">
    <property type="nucleotide sequence ID" value="NZ_BLAU01000001.1"/>
</dbReference>
<protein>
    <submittedName>
        <fullName evidence="2">2-succinyl-6-hydroxy-2, 4-cyclohexadiene-1-carboxy late synthase</fullName>
    </submittedName>
    <submittedName>
        <fullName evidence="3">Pimeloyl-ACP methyl ester carboxylesterase</fullName>
    </submittedName>
</protein>
<reference evidence="3 4" key="1">
    <citation type="submission" date="2018-03" db="EMBL/GenBank/DDBJ databases">
        <title>Genomic Encyclopedia of Archaeal and Bacterial Type Strains, Phase II (KMG-II): from individual species to whole genera.</title>
        <authorList>
            <person name="Goeker M."/>
        </authorList>
    </citation>
    <scope>NUCLEOTIDE SEQUENCE [LARGE SCALE GENOMIC DNA]</scope>
    <source>
        <strain evidence="3 4">DSM 27267</strain>
    </source>
</reference>
<evidence type="ECO:0000313" key="3">
    <source>
        <dbReference type="EMBL" id="PSK83797.1"/>
    </source>
</evidence>
<comment type="caution">
    <text evidence="3">The sequence shown here is derived from an EMBL/GenBank/DDBJ whole genome shotgun (WGS) entry which is preliminary data.</text>
</comment>
<dbReference type="PANTHER" id="PTHR43798:SF33">
    <property type="entry name" value="HYDROLASE, PUTATIVE (AFU_ORTHOLOGUE AFUA_2G14860)-RELATED"/>
    <property type="match status" value="1"/>
</dbReference>
<dbReference type="Proteomes" id="UP000396862">
    <property type="component" value="Unassembled WGS sequence"/>
</dbReference>
<dbReference type="Pfam" id="PF00561">
    <property type="entry name" value="Abhydrolase_1"/>
    <property type="match status" value="1"/>
</dbReference>
<dbReference type="PANTHER" id="PTHR43798">
    <property type="entry name" value="MONOACYLGLYCEROL LIPASE"/>
    <property type="match status" value="1"/>
</dbReference>